<evidence type="ECO:0000256" key="1">
    <source>
        <dbReference type="ARBA" id="ARBA00022553"/>
    </source>
</evidence>
<dbReference type="EMBL" id="JACGWV010000001">
    <property type="protein sequence ID" value="MBA8807231.1"/>
    <property type="molecule type" value="Genomic_DNA"/>
</dbReference>
<accession>A0A7W3J6J1</accession>
<keyword evidence="1 5" id="KW-0597">Phosphoprotein</keyword>
<feature type="region of interest" description="Disordered" evidence="6">
    <location>
        <begin position="145"/>
        <end position="164"/>
    </location>
</feature>
<dbReference type="CDD" id="cd17535">
    <property type="entry name" value="REC_NarL-like"/>
    <property type="match status" value="1"/>
</dbReference>
<feature type="modified residue" description="4-aspartylphosphate" evidence="5">
    <location>
        <position position="61"/>
    </location>
</feature>
<dbReference type="CDD" id="cd06170">
    <property type="entry name" value="LuxR_C_like"/>
    <property type="match status" value="1"/>
</dbReference>
<keyword evidence="10" id="KW-1185">Reference proteome</keyword>
<evidence type="ECO:0000313" key="9">
    <source>
        <dbReference type="EMBL" id="MBA8807231.1"/>
    </source>
</evidence>
<dbReference type="InterPro" id="IPR001789">
    <property type="entry name" value="Sig_transdc_resp-reg_receiver"/>
</dbReference>
<dbReference type="Gene3D" id="3.40.50.2300">
    <property type="match status" value="1"/>
</dbReference>
<dbReference type="AlphaFoldDB" id="A0A7W3J6J1"/>
<dbReference type="SMART" id="SM00448">
    <property type="entry name" value="REC"/>
    <property type="match status" value="1"/>
</dbReference>
<proteinExistence type="predicted"/>
<dbReference type="PROSITE" id="PS50043">
    <property type="entry name" value="HTH_LUXR_2"/>
    <property type="match status" value="1"/>
</dbReference>
<dbReference type="PANTHER" id="PTHR43214:SF24">
    <property type="entry name" value="TRANSCRIPTIONAL REGULATORY PROTEIN NARL-RELATED"/>
    <property type="match status" value="1"/>
</dbReference>
<name>A0A7W3J6J1_9MICO</name>
<organism evidence="9 10">
    <name type="scientific">Promicromonospora sukumoe</name>
    <dbReference type="NCBI Taxonomy" id="88382"/>
    <lineage>
        <taxon>Bacteria</taxon>
        <taxon>Bacillati</taxon>
        <taxon>Actinomycetota</taxon>
        <taxon>Actinomycetes</taxon>
        <taxon>Micrococcales</taxon>
        <taxon>Promicromonosporaceae</taxon>
        <taxon>Promicromonospora</taxon>
    </lineage>
</organism>
<evidence type="ECO:0000256" key="4">
    <source>
        <dbReference type="ARBA" id="ARBA00023163"/>
    </source>
</evidence>
<feature type="compositionally biased region" description="Pro residues" evidence="6">
    <location>
        <begin position="147"/>
        <end position="162"/>
    </location>
</feature>
<evidence type="ECO:0000256" key="2">
    <source>
        <dbReference type="ARBA" id="ARBA00023015"/>
    </source>
</evidence>
<sequence length="238" mass="25102">MTAQDRAPVRVLTADDQKVVREGLALLLGLLPGVEVVGAAEDGEQAVRLVAELAPDVVLMDLRMPRCDGVEATRRIVASGATTKVLVLTTFADDRSVIGALQAGAAGYLTKDAGADEIRSALFRVVDGDAALDPAVQRHLVAAISRQPPPPGSEPPPAPFSVPPSVLTPRESEVLRLIALGQSNAEIAAELVISEGTVKSHITHILTKIEARDRAHAVSYAFRTGLLDPGTPMNPEHR</sequence>
<evidence type="ECO:0000313" key="10">
    <source>
        <dbReference type="Proteomes" id="UP000540568"/>
    </source>
</evidence>
<dbReference type="SUPFAM" id="SSF46894">
    <property type="entry name" value="C-terminal effector domain of the bipartite response regulators"/>
    <property type="match status" value="1"/>
</dbReference>
<gene>
    <name evidence="9" type="ORF">FHX71_001173</name>
</gene>
<dbReference type="PROSITE" id="PS50110">
    <property type="entry name" value="RESPONSE_REGULATORY"/>
    <property type="match status" value="1"/>
</dbReference>
<feature type="domain" description="Response regulatory" evidence="8">
    <location>
        <begin position="10"/>
        <end position="126"/>
    </location>
</feature>
<dbReference type="InterPro" id="IPR039420">
    <property type="entry name" value="WalR-like"/>
</dbReference>
<dbReference type="SUPFAM" id="SSF52172">
    <property type="entry name" value="CheY-like"/>
    <property type="match status" value="1"/>
</dbReference>
<dbReference type="PANTHER" id="PTHR43214">
    <property type="entry name" value="TWO-COMPONENT RESPONSE REGULATOR"/>
    <property type="match status" value="1"/>
</dbReference>
<evidence type="ECO:0000256" key="3">
    <source>
        <dbReference type="ARBA" id="ARBA00023125"/>
    </source>
</evidence>
<dbReference type="PROSITE" id="PS00622">
    <property type="entry name" value="HTH_LUXR_1"/>
    <property type="match status" value="1"/>
</dbReference>
<protein>
    <submittedName>
        <fullName evidence="9">DNA-binding NarL/FixJ family response regulator</fullName>
    </submittedName>
</protein>
<evidence type="ECO:0000256" key="6">
    <source>
        <dbReference type="SAM" id="MobiDB-lite"/>
    </source>
</evidence>
<dbReference type="InterPro" id="IPR058245">
    <property type="entry name" value="NreC/VraR/RcsB-like_REC"/>
</dbReference>
<dbReference type="GO" id="GO:0006355">
    <property type="term" value="P:regulation of DNA-templated transcription"/>
    <property type="evidence" value="ECO:0007669"/>
    <property type="project" value="InterPro"/>
</dbReference>
<reference evidence="9 10" key="1">
    <citation type="submission" date="2020-07" db="EMBL/GenBank/DDBJ databases">
        <title>Sequencing the genomes of 1000 actinobacteria strains.</title>
        <authorList>
            <person name="Klenk H.-P."/>
        </authorList>
    </citation>
    <scope>NUCLEOTIDE SEQUENCE [LARGE SCALE GENOMIC DNA]</scope>
    <source>
        <strain evidence="9 10">DSM 44121</strain>
    </source>
</reference>
<dbReference type="SMART" id="SM00421">
    <property type="entry name" value="HTH_LUXR"/>
    <property type="match status" value="1"/>
</dbReference>
<comment type="caution">
    <text evidence="9">The sequence shown here is derived from an EMBL/GenBank/DDBJ whole genome shotgun (WGS) entry which is preliminary data.</text>
</comment>
<dbReference type="GO" id="GO:0000160">
    <property type="term" value="P:phosphorelay signal transduction system"/>
    <property type="evidence" value="ECO:0007669"/>
    <property type="project" value="InterPro"/>
</dbReference>
<dbReference type="PRINTS" id="PR00038">
    <property type="entry name" value="HTHLUXR"/>
</dbReference>
<dbReference type="RefSeq" id="WP_182614843.1">
    <property type="nucleotide sequence ID" value="NZ_BAAATF010000005.1"/>
</dbReference>
<keyword evidence="4" id="KW-0804">Transcription</keyword>
<dbReference type="InterPro" id="IPR016032">
    <property type="entry name" value="Sig_transdc_resp-reg_C-effctor"/>
</dbReference>
<dbReference type="Proteomes" id="UP000540568">
    <property type="component" value="Unassembled WGS sequence"/>
</dbReference>
<dbReference type="Pfam" id="PF00196">
    <property type="entry name" value="GerE"/>
    <property type="match status" value="1"/>
</dbReference>
<evidence type="ECO:0000259" key="8">
    <source>
        <dbReference type="PROSITE" id="PS50110"/>
    </source>
</evidence>
<keyword evidence="2" id="KW-0805">Transcription regulation</keyword>
<evidence type="ECO:0000259" key="7">
    <source>
        <dbReference type="PROSITE" id="PS50043"/>
    </source>
</evidence>
<dbReference type="InterPro" id="IPR011006">
    <property type="entry name" value="CheY-like_superfamily"/>
</dbReference>
<feature type="domain" description="HTH luxR-type" evidence="7">
    <location>
        <begin position="160"/>
        <end position="225"/>
    </location>
</feature>
<dbReference type="Pfam" id="PF00072">
    <property type="entry name" value="Response_reg"/>
    <property type="match status" value="1"/>
</dbReference>
<keyword evidence="3 9" id="KW-0238">DNA-binding</keyword>
<evidence type="ECO:0000256" key="5">
    <source>
        <dbReference type="PROSITE-ProRule" id="PRU00169"/>
    </source>
</evidence>
<dbReference type="InterPro" id="IPR000792">
    <property type="entry name" value="Tscrpt_reg_LuxR_C"/>
</dbReference>
<dbReference type="GO" id="GO:0003677">
    <property type="term" value="F:DNA binding"/>
    <property type="evidence" value="ECO:0007669"/>
    <property type="project" value="UniProtKB-KW"/>
</dbReference>